<gene>
    <name evidence="2" type="ORF">RADP37_03982</name>
</gene>
<evidence type="ECO:0000256" key="1">
    <source>
        <dbReference type="SAM" id="MobiDB-lite"/>
    </source>
</evidence>
<evidence type="ECO:0000313" key="2">
    <source>
        <dbReference type="EMBL" id="AWV21056.1"/>
    </source>
</evidence>
<reference evidence="2" key="1">
    <citation type="submission" date="2017-12" db="EMBL/GenBank/DDBJ databases">
        <authorList>
            <person name="Martens C."/>
            <person name="Dahlstrom E."/>
            <person name="Barbian K."/>
            <person name="Sykora L."/>
            <person name="Ricklefs S."/>
            <person name="Bruno D."/>
            <person name="Anzick I."/>
            <person name="Myles I."/>
            <person name="Datta S.K."/>
        </authorList>
    </citation>
    <scope>NUCLEOTIDE SEQUENCE</scope>
    <source>
        <strain evidence="2">AD2</strain>
    </source>
</reference>
<accession>A0A4Y1MSS5</accession>
<feature type="compositionally biased region" description="Basic residues" evidence="1">
    <location>
        <begin position="1"/>
        <end position="11"/>
    </location>
</feature>
<dbReference type="EMBL" id="CP025189">
    <property type="protein sequence ID" value="AWV21056.1"/>
    <property type="molecule type" value="Genomic_DNA"/>
</dbReference>
<dbReference type="AlphaFoldDB" id="A0A4Y1MSS5"/>
<proteinExistence type="predicted"/>
<feature type="region of interest" description="Disordered" evidence="1">
    <location>
        <begin position="1"/>
        <end position="45"/>
    </location>
</feature>
<name>A0A4Y1MSS5_9PROT</name>
<protein>
    <submittedName>
        <fullName evidence="2">Uncharacterized protein</fullName>
    </submittedName>
</protein>
<organism evidence="2">
    <name type="scientific">Roseomonas mucosa</name>
    <dbReference type="NCBI Taxonomy" id="207340"/>
    <lineage>
        <taxon>Bacteria</taxon>
        <taxon>Pseudomonadati</taxon>
        <taxon>Pseudomonadota</taxon>
        <taxon>Alphaproteobacteria</taxon>
        <taxon>Acetobacterales</taxon>
        <taxon>Roseomonadaceae</taxon>
        <taxon>Roseomonas</taxon>
    </lineage>
</organism>
<sequence>MRGKAFRRSRRVGGNSARGAPGGEALPLAPAPSPPGTEAGPRTPGFRGFRWLPLVFGLIPGNRWKRGTPGKKRNTVSVLVAPAACRRAMLSGAIRHLWAPTHRVQGAQHPGG</sequence>